<accession>A0A543B2U8</accession>
<dbReference type="AlphaFoldDB" id="A0A543B2U8"/>
<dbReference type="EMBL" id="VFOW01000001">
    <property type="protein sequence ID" value="TQL79142.1"/>
    <property type="molecule type" value="Genomic_DNA"/>
</dbReference>
<dbReference type="InParanoid" id="A0A543B2U8"/>
<dbReference type="PANTHER" id="PTHR37841:SF1">
    <property type="entry name" value="DUF3298 DOMAIN-CONTAINING PROTEIN"/>
    <property type="match status" value="1"/>
</dbReference>
<feature type="region of interest" description="Disordered" evidence="1">
    <location>
        <begin position="203"/>
        <end position="222"/>
    </location>
</feature>
<dbReference type="PANTHER" id="PTHR37841">
    <property type="entry name" value="GLR2918 PROTEIN"/>
    <property type="match status" value="1"/>
</dbReference>
<dbReference type="RefSeq" id="WP_142044216.1">
    <property type="nucleotide sequence ID" value="NZ_JBHTGS010000002.1"/>
</dbReference>
<comment type="caution">
    <text evidence="2">The sequence shown here is derived from an EMBL/GenBank/DDBJ whole genome shotgun (WGS) entry which is preliminary data.</text>
</comment>
<name>A0A543B2U8_9ACTN</name>
<dbReference type="Pfam" id="PF14903">
    <property type="entry name" value="WG_beta_rep"/>
    <property type="match status" value="3"/>
</dbReference>
<dbReference type="OrthoDB" id="4965972at2"/>
<evidence type="ECO:0000313" key="2">
    <source>
        <dbReference type="EMBL" id="TQL79142.1"/>
    </source>
</evidence>
<feature type="compositionally biased region" description="Basic and acidic residues" evidence="1">
    <location>
        <begin position="206"/>
        <end position="220"/>
    </location>
</feature>
<reference evidence="2 3" key="1">
    <citation type="submission" date="2019-06" db="EMBL/GenBank/DDBJ databases">
        <title>Sequencing the genomes of 1000 actinobacteria strains.</title>
        <authorList>
            <person name="Klenk H.-P."/>
        </authorList>
    </citation>
    <scope>NUCLEOTIDE SEQUENCE [LARGE SCALE GENOMIC DNA]</scope>
    <source>
        <strain evidence="2 3">DSM 45928</strain>
    </source>
</reference>
<keyword evidence="3" id="KW-1185">Reference proteome</keyword>
<protein>
    <submittedName>
        <fullName evidence="2">WG repeat protein</fullName>
    </submittedName>
</protein>
<dbReference type="SUPFAM" id="SSF48452">
    <property type="entry name" value="TPR-like"/>
    <property type="match status" value="1"/>
</dbReference>
<dbReference type="InterPro" id="IPR032774">
    <property type="entry name" value="WG_beta_rep"/>
</dbReference>
<gene>
    <name evidence="2" type="ORF">FB566_4743</name>
</gene>
<dbReference type="Proteomes" id="UP000317043">
    <property type="component" value="Unassembled WGS sequence"/>
</dbReference>
<dbReference type="InterPro" id="IPR011990">
    <property type="entry name" value="TPR-like_helical_dom_sf"/>
</dbReference>
<sequence>MADVAADLRAALLGAIGPINVDTLSERVNDPQYIAAVREEATTRLNAATTDFDRSRLLGVRAVSGRLLGDMGAAEHDARASLKHAESAGTDLLMSPARARLANVMRMTGDLTEADRLFALAEAGELPRRLIGRVRIGSALSCIAQRRLTEALLHLERAMDHLTDQSTMELMAPALDLVHRLASEGFGPTPRSWAERAAHPAPMRFQDPRTGRWGYRDTERNPTIPATFTEAGDFRGGIAAVRERAWGAIDTTGQLKVPFLYDKLSTPLPDGRKVIGFVDGVAVVSRRGAKGLVNRTGKLILPPHYRDIIVHPAGYAVDTGAATWGARDHAGDEMVPPRFDRTEVLRRMDGMVSPDEGPL</sequence>
<organism evidence="2 3">
    <name type="scientific">Stackebrandtia endophytica</name>
    <dbReference type="NCBI Taxonomy" id="1496996"/>
    <lineage>
        <taxon>Bacteria</taxon>
        <taxon>Bacillati</taxon>
        <taxon>Actinomycetota</taxon>
        <taxon>Actinomycetes</taxon>
        <taxon>Glycomycetales</taxon>
        <taxon>Glycomycetaceae</taxon>
        <taxon>Stackebrandtia</taxon>
    </lineage>
</organism>
<proteinExistence type="predicted"/>
<evidence type="ECO:0000256" key="1">
    <source>
        <dbReference type="SAM" id="MobiDB-lite"/>
    </source>
</evidence>
<evidence type="ECO:0000313" key="3">
    <source>
        <dbReference type="Proteomes" id="UP000317043"/>
    </source>
</evidence>